<name>A0A1M4X184_9CLOT</name>
<sequence>MLTLPKLKSYVLINSKNKFAYPLKNNLFYRKKDSIENFNFHIEDNSEYYILKAHLPNIKKENIEIYYLNNFIILSIKEIYKINYINYYKYKKSIVYINDIDFSKTICNYQNNILKLTLIKTNR</sequence>
<dbReference type="InterPro" id="IPR008978">
    <property type="entry name" value="HSP20-like_chaperone"/>
</dbReference>
<dbReference type="RefSeq" id="WP_072896272.1">
    <property type="nucleotide sequence ID" value="NZ_FQVM01000015.1"/>
</dbReference>
<dbReference type="AlphaFoldDB" id="A0A1M4X184"/>
<keyword evidence="2" id="KW-1185">Reference proteome</keyword>
<protein>
    <submittedName>
        <fullName evidence="1">Heat shock protein Hsp20</fullName>
    </submittedName>
</protein>
<evidence type="ECO:0000313" key="2">
    <source>
        <dbReference type="Proteomes" id="UP000184035"/>
    </source>
</evidence>
<dbReference type="Gene3D" id="2.60.40.790">
    <property type="match status" value="1"/>
</dbReference>
<proteinExistence type="predicted"/>
<dbReference type="CDD" id="cd06464">
    <property type="entry name" value="ACD_sHsps-like"/>
    <property type="match status" value="1"/>
</dbReference>
<accession>A0A1M4X184</accession>
<reference evidence="1 2" key="1">
    <citation type="submission" date="2016-11" db="EMBL/GenBank/DDBJ databases">
        <authorList>
            <person name="Jaros S."/>
            <person name="Januszkiewicz K."/>
            <person name="Wedrychowicz H."/>
        </authorList>
    </citation>
    <scope>NUCLEOTIDE SEQUENCE [LARGE SCALE GENOMIC DNA]</scope>
    <source>
        <strain evidence="1 2">DSM 2631</strain>
    </source>
</reference>
<evidence type="ECO:0000313" key="1">
    <source>
        <dbReference type="EMBL" id="SHE87205.1"/>
    </source>
</evidence>
<keyword evidence="1" id="KW-0346">Stress response</keyword>
<organism evidence="1 2">
    <name type="scientific">Clostridium fallax</name>
    <dbReference type="NCBI Taxonomy" id="1533"/>
    <lineage>
        <taxon>Bacteria</taxon>
        <taxon>Bacillati</taxon>
        <taxon>Bacillota</taxon>
        <taxon>Clostridia</taxon>
        <taxon>Eubacteriales</taxon>
        <taxon>Clostridiaceae</taxon>
        <taxon>Clostridium</taxon>
    </lineage>
</organism>
<gene>
    <name evidence="1" type="ORF">SAMN05443638_11538</name>
</gene>
<dbReference type="SUPFAM" id="SSF49764">
    <property type="entry name" value="HSP20-like chaperones"/>
    <property type="match status" value="1"/>
</dbReference>
<dbReference type="EMBL" id="FQVM01000015">
    <property type="protein sequence ID" value="SHE87205.1"/>
    <property type="molecule type" value="Genomic_DNA"/>
</dbReference>
<dbReference type="Proteomes" id="UP000184035">
    <property type="component" value="Unassembled WGS sequence"/>
</dbReference>